<dbReference type="InterPro" id="IPR011856">
    <property type="entry name" value="tRNA_endonuc-like_dom_sf"/>
</dbReference>
<dbReference type="InterPro" id="IPR041527">
    <property type="entry name" value="YhcG_N"/>
</dbReference>
<comment type="caution">
    <text evidence="3">The sequence shown here is derived from an EMBL/GenBank/DDBJ whole genome shotgun (WGS) entry which is preliminary data.</text>
</comment>
<dbReference type="Pfam" id="PF06250">
    <property type="entry name" value="YhcG_C"/>
    <property type="match status" value="1"/>
</dbReference>
<evidence type="ECO:0008006" key="5">
    <source>
        <dbReference type="Google" id="ProtNLM"/>
    </source>
</evidence>
<evidence type="ECO:0000313" key="3">
    <source>
        <dbReference type="EMBL" id="ENZ11480.1"/>
    </source>
</evidence>
<dbReference type="EMBL" id="AGYR01000043">
    <property type="protein sequence ID" value="ENZ11480.1"/>
    <property type="molecule type" value="Genomic_DNA"/>
</dbReference>
<organism evidence="3 4">
    <name type="scientific">[Clostridium] clostridioforme 90A8</name>
    <dbReference type="NCBI Taxonomy" id="999408"/>
    <lineage>
        <taxon>Bacteria</taxon>
        <taxon>Bacillati</taxon>
        <taxon>Bacillota</taxon>
        <taxon>Clostridia</taxon>
        <taxon>Lachnospirales</taxon>
        <taxon>Lachnospiraceae</taxon>
        <taxon>Enterocloster</taxon>
    </lineage>
</organism>
<dbReference type="HOGENOM" id="CLU_046640_3_0_9"/>
<reference evidence="3 4" key="1">
    <citation type="submission" date="2013-01" db="EMBL/GenBank/DDBJ databases">
        <title>The Genome Sequence of Clostridium clostridioforme 90A8.</title>
        <authorList>
            <consortium name="The Broad Institute Genome Sequencing Platform"/>
            <person name="Earl A."/>
            <person name="Ward D."/>
            <person name="Feldgarden M."/>
            <person name="Gevers D."/>
            <person name="Courvalin P."/>
            <person name="Lambert T."/>
            <person name="Walker B."/>
            <person name="Young S.K."/>
            <person name="Zeng Q."/>
            <person name="Gargeya S."/>
            <person name="Fitzgerald M."/>
            <person name="Haas B."/>
            <person name="Abouelleil A."/>
            <person name="Alvarado L."/>
            <person name="Arachchi H.M."/>
            <person name="Berlin A.M."/>
            <person name="Chapman S.B."/>
            <person name="Dewar J."/>
            <person name="Goldberg J."/>
            <person name="Griggs A."/>
            <person name="Gujja S."/>
            <person name="Hansen M."/>
            <person name="Howarth C."/>
            <person name="Imamovic A."/>
            <person name="Larimer J."/>
            <person name="McCowan C."/>
            <person name="Murphy C."/>
            <person name="Neiman D."/>
            <person name="Pearson M."/>
            <person name="Priest M."/>
            <person name="Roberts A."/>
            <person name="Saif S."/>
            <person name="Shea T."/>
            <person name="Sisk P."/>
            <person name="Sykes S."/>
            <person name="Wortman J."/>
            <person name="Nusbaum C."/>
            <person name="Birren B."/>
        </authorList>
    </citation>
    <scope>NUCLEOTIDE SEQUENCE [LARGE SCALE GENOMIC DNA]</scope>
    <source>
        <strain evidence="3 4">90A8</strain>
    </source>
</reference>
<dbReference type="Gene3D" id="3.40.1350.10">
    <property type="match status" value="1"/>
</dbReference>
<dbReference type="PATRIC" id="fig|999408.3.peg.4321"/>
<evidence type="ECO:0000259" key="1">
    <source>
        <dbReference type="Pfam" id="PF06250"/>
    </source>
</evidence>
<dbReference type="AlphaFoldDB" id="A0A0E2H6D8"/>
<evidence type="ECO:0000313" key="4">
    <source>
        <dbReference type="Proteomes" id="UP000013085"/>
    </source>
</evidence>
<dbReference type="InterPro" id="IPR009362">
    <property type="entry name" value="YhcG_C"/>
</dbReference>
<dbReference type="GeneID" id="57962236"/>
<dbReference type="InterPro" id="IPR053148">
    <property type="entry name" value="PD-DEXK-like_domain"/>
</dbReference>
<dbReference type="GO" id="GO:0003676">
    <property type="term" value="F:nucleic acid binding"/>
    <property type="evidence" value="ECO:0007669"/>
    <property type="project" value="InterPro"/>
</dbReference>
<sequence length="224" mass="26031">MRKFADSWPDFEIVQRVVAQIPWRTNISLMDKLKDEESRIWYAYKVIENGWSKTILDLQIESRLMERSGRSVNNFSEALPPADSDMVNQAFKDPYLFDFLGTDMPRREIEIERQLTEHNQSFLLELGQGFAFVGRQVHLEVGGDDFYLDLLFYHLKLRCFVVIELKACDFEPGFISQLNMYQNVVDDILRHPDDKPTIGLLLVKGKNETVVEYSLAGYQNPIGV</sequence>
<gene>
    <name evidence="3" type="ORF">HMPREF1090_04035</name>
</gene>
<dbReference type="Pfam" id="PF17761">
    <property type="entry name" value="DUF1016_N"/>
    <property type="match status" value="1"/>
</dbReference>
<dbReference type="PANTHER" id="PTHR30547">
    <property type="entry name" value="UNCHARACTERIZED PROTEIN YHCG-RELATED"/>
    <property type="match status" value="1"/>
</dbReference>
<proteinExistence type="predicted"/>
<dbReference type="RefSeq" id="WP_002587208.1">
    <property type="nucleotide sequence ID" value="NZ_KB850982.1"/>
</dbReference>
<accession>A0A0E2H6D8</accession>
<dbReference type="Proteomes" id="UP000013085">
    <property type="component" value="Unassembled WGS sequence"/>
</dbReference>
<protein>
    <recommendedName>
        <fullName evidence="5">YhcG PDDEXK nuclease domain-containing protein</fullName>
    </recommendedName>
</protein>
<feature type="domain" description="YhcG PDDEXK nuclease" evidence="1">
    <location>
        <begin position="89"/>
        <end position="224"/>
    </location>
</feature>
<feature type="domain" description="YhcG N-terminal" evidence="2">
    <location>
        <begin position="1"/>
        <end position="67"/>
    </location>
</feature>
<evidence type="ECO:0000259" key="2">
    <source>
        <dbReference type="Pfam" id="PF17761"/>
    </source>
</evidence>
<dbReference type="PANTHER" id="PTHR30547:SF0">
    <property type="entry name" value="BLR8175 PROTEIN"/>
    <property type="match status" value="1"/>
</dbReference>
<name>A0A0E2H6D8_9FIRM</name>